<reference evidence="4" key="1">
    <citation type="submission" date="2020-06" db="EMBL/GenBank/DDBJ databases">
        <title>WGS assembly of Ceratodon purpureus strain R40.</title>
        <authorList>
            <person name="Carey S.B."/>
            <person name="Jenkins J."/>
            <person name="Shu S."/>
            <person name="Lovell J.T."/>
            <person name="Sreedasyam A."/>
            <person name="Maumus F."/>
            <person name="Tiley G.P."/>
            <person name="Fernandez-Pozo N."/>
            <person name="Barry K."/>
            <person name="Chen C."/>
            <person name="Wang M."/>
            <person name="Lipzen A."/>
            <person name="Daum C."/>
            <person name="Saski C.A."/>
            <person name="Payton A.C."/>
            <person name="Mcbreen J.C."/>
            <person name="Conrad R.E."/>
            <person name="Kollar L.M."/>
            <person name="Olsson S."/>
            <person name="Huttunen S."/>
            <person name="Landis J.B."/>
            <person name="Wickett N.J."/>
            <person name="Johnson M.G."/>
            <person name="Rensing S.A."/>
            <person name="Grimwood J."/>
            <person name="Schmutz J."/>
            <person name="Mcdaniel S.F."/>
        </authorList>
    </citation>
    <scope>NUCLEOTIDE SEQUENCE</scope>
    <source>
        <strain evidence="4">R40</strain>
    </source>
</reference>
<evidence type="ECO:0000256" key="1">
    <source>
        <dbReference type="ARBA" id="ARBA00004370"/>
    </source>
</evidence>
<evidence type="ECO:0000256" key="3">
    <source>
        <dbReference type="SAM" id="Phobius"/>
    </source>
</evidence>
<organism evidence="4 5">
    <name type="scientific">Ceratodon purpureus</name>
    <name type="common">Fire moss</name>
    <name type="synonym">Dicranum purpureum</name>
    <dbReference type="NCBI Taxonomy" id="3225"/>
    <lineage>
        <taxon>Eukaryota</taxon>
        <taxon>Viridiplantae</taxon>
        <taxon>Streptophyta</taxon>
        <taxon>Embryophyta</taxon>
        <taxon>Bryophyta</taxon>
        <taxon>Bryophytina</taxon>
        <taxon>Bryopsida</taxon>
        <taxon>Dicranidae</taxon>
        <taxon>Pseudoditrichales</taxon>
        <taxon>Ditrichaceae</taxon>
        <taxon>Ceratodon</taxon>
    </lineage>
</organism>
<comment type="subcellular location">
    <subcellularLocation>
        <location evidence="1">Membrane</location>
    </subcellularLocation>
</comment>
<dbReference type="PANTHER" id="PTHR31234">
    <property type="entry name" value="LATE EMBRYOGENESIS ABUNDANT (LEA) HYDROXYPROLINE-RICH GLYCOPROTEIN FAMILY"/>
    <property type="match status" value="1"/>
</dbReference>
<keyword evidence="5" id="KW-1185">Reference proteome</keyword>
<evidence type="ECO:0000313" key="4">
    <source>
        <dbReference type="EMBL" id="KAG0587272.1"/>
    </source>
</evidence>
<dbReference type="PANTHER" id="PTHR31234:SF2">
    <property type="entry name" value="OS05G0199100 PROTEIN"/>
    <property type="match status" value="1"/>
</dbReference>
<keyword evidence="2 3" id="KW-0472">Membrane</keyword>
<dbReference type="GO" id="GO:0005886">
    <property type="term" value="C:plasma membrane"/>
    <property type="evidence" value="ECO:0007669"/>
    <property type="project" value="TreeGrafter"/>
</dbReference>
<comment type="caution">
    <text evidence="4">The sequence shown here is derived from an EMBL/GenBank/DDBJ whole genome shotgun (WGS) entry which is preliminary data.</text>
</comment>
<dbReference type="GO" id="GO:0098542">
    <property type="term" value="P:defense response to other organism"/>
    <property type="evidence" value="ECO:0007669"/>
    <property type="project" value="InterPro"/>
</dbReference>
<accession>A0A8T0IVX1</accession>
<keyword evidence="3" id="KW-0812">Transmembrane</keyword>
<keyword evidence="3" id="KW-1133">Transmembrane helix</keyword>
<evidence type="ECO:0008006" key="6">
    <source>
        <dbReference type="Google" id="ProtNLM"/>
    </source>
</evidence>
<sequence>MKGVKNSPVATEKQKRPSAEASKTSCAVIVGLIVFFGMFALITWLALRPVHRPRYFMNSVQIKSFALNAADSSVSADFVYNVTARNDNHKMVFKYDWMTIDASYGGENFARSSIGGFKVGKTSSFTRTSEISVQNVLISPKTATSLAAAIKNSTVPLRVYAKAKLNVVIGKYVSFPLSLDLDCNLVVAPPSSTAPGKVVSQACVLKRPPYKKPKKFKRLYHH</sequence>
<name>A0A8T0IVX1_CERPU</name>
<feature type="transmembrane region" description="Helical" evidence="3">
    <location>
        <begin position="27"/>
        <end position="47"/>
    </location>
</feature>
<proteinExistence type="predicted"/>
<protein>
    <recommendedName>
        <fullName evidence="6">Late embryogenesis abundant protein LEA-2 subgroup domain-containing protein</fullName>
    </recommendedName>
</protein>
<dbReference type="EMBL" id="CM026422">
    <property type="protein sequence ID" value="KAG0587272.1"/>
    <property type="molecule type" value="Genomic_DNA"/>
</dbReference>
<evidence type="ECO:0000256" key="2">
    <source>
        <dbReference type="ARBA" id="ARBA00023136"/>
    </source>
</evidence>
<gene>
    <name evidence="4" type="ORF">KC19_2G153600</name>
</gene>
<dbReference type="AlphaFoldDB" id="A0A8T0IVX1"/>
<evidence type="ECO:0000313" key="5">
    <source>
        <dbReference type="Proteomes" id="UP000822688"/>
    </source>
</evidence>
<dbReference type="Proteomes" id="UP000822688">
    <property type="component" value="Chromosome 2"/>
</dbReference>
<dbReference type="InterPro" id="IPR044839">
    <property type="entry name" value="NDR1-like"/>
</dbReference>